<evidence type="ECO:0000313" key="3">
    <source>
        <dbReference type="Proteomes" id="UP000240228"/>
    </source>
</evidence>
<organism evidence="2 3">
    <name type="scientific">Bifidobacterium callitrichos</name>
    <dbReference type="NCBI Taxonomy" id="762209"/>
    <lineage>
        <taxon>Bacteria</taxon>
        <taxon>Bacillati</taxon>
        <taxon>Actinomycetota</taxon>
        <taxon>Actinomycetes</taxon>
        <taxon>Bifidobacteriales</taxon>
        <taxon>Bifidobacteriaceae</taxon>
        <taxon>Bifidobacterium</taxon>
    </lineage>
</organism>
<feature type="transmembrane region" description="Helical" evidence="1">
    <location>
        <begin position="181"/>
        <end position="199"/>
    </location>
</feature>
<evidence type="ECO:0000313" key="2">
    <source>
        <dbReference type="EMBL" id="PST45483.1"/>
    </source>
</evidence>
<feature type="transmembrane region" description="Helical" evidence="1">
    <location>
        <begin position="211"/>
        <end position="231"/>
    </location>
</feature>
<accession>A0A2T3G7Q5</accession>
<dbReference type="EMBL" id="NWTX01000034">
    <property type="protein sequence ID" value="PST45483.1"/>
    <property type="molecule type" value="Genomic_DNA"/>
</dbReference>
<keyword evidence="1" id="KW-0472">Membrane</keyword>
<keyword evidence="1" id="KW-0812">Transmembrane</keyword>
<name>A0A2T3G7Q5_9BIFI</name>
<dbReference type="Proteomes" id="UP000240228">
    <property type="component" value="Unassembled WGS sequence"/>
</dbReference>
<feature type="transmembrane region" description="Helical" evidence="1">
    <location>
        <begin position="243"/>
        <end position="261"/>
    </location>
</feature>
<feature type="transmembrane region" description="Helical" evidence="1">
    <location>
        <begin position="156"/>
        <end position="175"/>
    </location>
</feature>
<dbReference type="Pfam" id="PF05857">
    <property type="entry name" value="TraX"/>
    <property type="match status" value="1"/>
</dbReference>
<protein>
    <submittedName>
        <fullName evidence="2">ABC transporter permease</fullName>
    </submittedName>
</protein>
<reference evidence="3" key="1">
    <citation type="submission" date="2017-09" db="EMBL/GenBank/DDBJ databases">
        <authorList>
            <person name="Sela D.A."/>
            <person name="Albert K."/>
        </authorList>
    </citation>
    <scope>NUCLEOTIDE SEQUENCE [LARGE SCALE GENOMIC DNA]</scope>
    <source>
        <strain evidence="3">UMA51805</strain>
    </source>
</reference>
<gene>
    <name evidence="2" type="ORF">CPA40_10850</name>
</gene>
<dbReference type="AlphaFoldDB" id="A0A2T3G7Q5"/>
<feature type="transmembrane region" description="Helical" evidence="1">
    <location>
        <begin position="20"/>
        <end position="42"/>
    </location>
</feature>
<evidence type="ECO:0000256" key="1">
    <source>
        <dbReference type="SAM" id="Phobius"/>
    </source>
</evidence>
<keyword evidence="1" id="KW-1133">Transmembrane helix</keyword>
<dbReference type="InterPro" id="IPR008875">
    <property type="entry name" value="TraX"/>
</dbReference>
<keyword evidence="3" id="KW-1185">Reference proteome</keyword>
<sequence length="262" mass="28505">MTMNQPNRSRASRGLTSFRLKVIGAVFMALSIASTTLMPAILGVSLDAGAGMASISSADMVSLTEIVLCEIISWCAVPIYAWLLVDGYRHTRGAWAYVGRLAALAVVCEVPYDLATSGKAFDMSSQNPVWGLVIALIVLALLDWTATRFGRATARVLICLAIVLAGIMWNLLMNVGLRQHVMYAGALTLGFALIFRYLAARENTMMITAGLLGAMMLIVPAVGVMFLHWRNGEAGYARPWTKWVFYALYPIMLLVGCVFTVL</sequence>
<feature type="transmembrane region" description="Helical" evidence="1">
    <location>
        <begin position="62"/>
        <end position="85"/>
    </location>
</feature>
<reference evidence="2 3" key="2">
    <citation type="submission" date="2018-03" db="EMBL/GenBank/DDBJ databases">
        <title>The comparative genomics of Bifidobacterium callitrichos reflects dietary carbohydrate utilization within the common marmoset gut.</title>
        <authorList>
            <person name="Rani A."/>
        </authorList>
    </citation>
    <scope>NUCLEOTIDE SEQUENCE [LARGE SCALE GENOMIC DNA]</scope>
    <source>
        <strain evidence="2 3">UMA51805</strain>
    </source>
</reference>
<proteinExistence type="predicted"/>
<comment type="caution">
    <text evidence="2">The sequence shown here is derived from an EMBL/GenBank/DDBJ whole genome shotgun (WGS) entry which is preliminary data.</text>
</comment>
<feature type="transmembrane region" description="Helical" evidence="1">
    <location>
        <begin position="127"/>
        <end position="144"/>
    </location>
</feature>
<feature type="transmembrane region" description="Helical" evidence="1">
    <location>
        <begin position="97"/>
        <end position="115"/>
    </location>
</feature>